<sequence length="757" mass="82518">MIITCLVFVTYLTSSTEVVRGADGLPSRSAQGTSSSRLRHSEAAKASNGGRDSDHPSPELESLLEEASKFKKWMDDEGGSLQRGAQQPELVVAPPRAAMRRWYGFFCVEGKLPLGIHLLPLIDLDDLERMGDLPSLPESFEMARASVVAVPAPAAPSSFLDSGRGGKGNFWETVNLPQDLVAEVMKRMNKHHRHRSVPRPEHGRAWLLNRLATLAAALDAEKARHRGVQSLEDSTWRGTSGAPPDAFHDTLAVPRQEAVWRDFMGPCSAFVPFAKALLVGDLGIDECWRRCTQQYFFCTQTHYAAASQTCYFGHGLSMLLQDDGPASSGGSDRSRSIEGSLDTCRSLTELGFRELRTSRLHSGFSEALEDDVPNLSPFTVVPGSERYLLVQPSIGMVDREEADDSSGGRVRMERAETFLQCQSSCLVFDWCAAAVWIDRGPQGSICAKGSMLLPLHGDSPSRRCPVDSRCMEVCGGQDCVPSTRNPAGVSTLSWSYPGEPFNFVVSIDTKSPREMSFGCADSDCVDGTRRCHAACHQAACHSGWAEIVADKAEVRCFLSSSFPIVAGSPEAGWENRGATSPPTLCPRTARACLMFSSDHMVLPRPMQAAQAWLEQSTGGGLEGRSVPQHPVAMGSDIEVLSGWGRCSPFHGGLSATPDSSFVARDRWECWRLCRQMNGECTQVEYHNSTGVCVLGNGVASRVQRSRNGLRSKAPVFCHSIRNGPSATHGLPGMMIVDRITGYYGTGNRDWLIMWMSS</sequence>
<organism evidence="3 4">
    <name type="scientific">Perkinsus olseni</name>
    <name type="common">Perkinsus atlanticus</name>
    <dbReference type="NCBI Taxonomy" id="32597"/>
    <lineage>
        <taxon>Eukaryota</taxon>
        <taxon>Sar</taxon>
        <taxon>Alveolata</taxon>
        <taxon>Perkinsozoa</taxon>
        <taxon>Perkinsea</taxon>
        <taxon>Perkinsida</taxon>
        <taxon>Perkinsidae</taxon>
        <taxon>Perkinsus</taxon>
    </lineage>
</organism>
<dbReference type="Proteomes" id="UP000553632">
    <property type="component" value="Unassembled WGS sequence"/>
</dbReference>
<name>A0A7J6QIZ7_PEROL</name>
<evidence type="ECO:0000313" key="4">
    <source>
        <dbReference type="Proteomes" id="UP000553632"/>
    </source>
</evidence>
<protein>
    <recommendedName>
        <fullName evidence="5">Apple domain-containing protein</fullName>
    </recommendedName>
</protein>
<gene>
    <name evidence="3" type="ORF">FOZ63_030225</name>
</gene>
<reference evidence="3 4" key="1">
    <citation type="submission" date="2020-04" db="EMBL/GenBank/DDBJ databases">
        <title>Perkinsus olseni comparative genomics.</title>
        <authorList>
            <person name="Bogema D.R."/>
        </authorList>
    </citation>
    <scope>NUCLEOTIDE SEQUENCE [LARGE SCALE GENOMIC DNA]</scope>
    <source>
        <strain evidence="3 4">ATCC PRA-207</strain>
    </source>
</reference>
<feature type="signal peptide" evidence="2">
    <location>
        <begin position="1"/>
        <end position="21"/>
    </location>
</feature>
<evidence type="ECO:0000256" key="2">
    <source>
        <dbReference type="SAM" id="SignalP"/>
    </source>
</evidence>
<proteinExistence type="predicted"/>
<keyword evidence="2" id="KW-0732">Signal</keyword>
<evidence type="ECO:0000256" key="1">
    <source>
        <dbReference type="SAM" id="MobiDB-lite"/>
    </source>
</evidence>
<feature type="region of interest" description="Disordered" evidence="1">
    <location>
        <begin position="22"/>
        <end position="58"/>
    </location>
</feature>
<keyword evidence="4" id="KW-1185">Reference proteome</keyword>
<feature type="chain" id="PRO_5029486427" description="Apple domain-containing protein" evidence="2">
    <location>
        <begin position="22"/>
        <end position="757"/>
    </location>
</feature>
<evidence type="ECO:0008006" key="5">
    <source>
        <dbReference type="Google" id="ProtNLM"/>
    </source>
</evidence>
<dbReference type="EMBL" id="JABANO010032654">
    <property type="protein sequence ID" value="KAF4708208.1"/>
    <property type="molecule type" value="Genomic_DNA"/>
</dbReference>
<accession>A0A7J6QIZ7</accession>
<dbReference type="AlphaFoldDB" id="A0A7J6QIZ7"/>
<evidence type="ECO:0000313" key="3">
    <source>
        <dbReference type="EMBL" id="KAF4708208.1"/>
    </source>
</evidence>
<comment type="caution">
    <text evidence="3">The sequence shown here is derived from an EMBL/GenBank/DDBJ whole genome shotgun (WGS) entry which is preliminary data.</text>
</comment>